<organism evidence="4 5">
    <name type="scientific">Urochloa decumbens</name>
    <dbReference type="NCBI Taxonomy" id="240449"/>
    <lineage>
        <taxon>Eukaryota</taxon>
        <taxon>Viridiplantae</taxon>
        <taxon>Streptophyta</taxon>
        <taxon>Embryophyta</taxon>
        <taxon>Tracheophyta</taxon>
        <taxon>Spermatophyta</taxon>
        <taxon>Magnoliopsida</taxon>
        <taxon>Liliopsida</taxon>
        <taxon>Poales</taxon>
        <taxon>Poaceae</taxon>
        <taxon>PACMAD clade</taxon>
        <taxon>Panicoideae</taxon>
        <taxon>Panicodae</taxon>
        <taxon>Paniceae</taxon>
        <taxon>Melinidinae</taxon>
        <taxon>Urochloa</taxon>
    </lineage>
</organism>
<evidence type="ECO:0000256" key="3">
    <source>
        <dbReference type="SAM" id="Phobius"/>
    </source>
</evidence>
<protein>
    <recommendedName>
        <fullName evidence="6">Late embryogenesis abundant protein LEA-2 subgroup domain-containing protein</fullName>
    </recommendedName>
</protein>
<dbReference type="AlphaFoldDB" id="A0ABC8VLB9"/>
<keyword evidence="2 3" id="KW-0472">Membrane</keyword>
<dbReference type="Proteomes" id="UP001497457">
    <property type="component" value="Chromosome 10rd"/>
</dbReference>
<feature type="transmembrane region" description="Helical" evidence="3">
    <location>
        <begin position="48"/>
        <end position="71"/>
    </location>
</feature>
<keyword evidence="5" id="KW-1185">Reference proteome</keyword>
<evidence type="ECO:0000313" key="5">
    <source>
        <dbReference type="Proteomes" id="UP001497457"/>
    </source>
</evidence>
<evidence type="ECO:0000256" key="1">
    <source>
        <dbReference type="ARBA" id="ARBA00004370"/>
    </source>
</evidence>
<dbReference type="GO" id="GO:0016020">
    <property type="term" value="C:membrane"/>
    <property type="evidence" value="ECO:0007669"/>
    <property type="project" value="UniProtKB-SubCell"/>
</dbReference>
<dbReference type="PANTHER" id="PTHR31415">
    <property type="entry name" value="OS05G0367900 PROTEIN"/>
    <property type="match status" value="1"/>
</dbReference>
<gene>
    <name evidence="4" type="ORF">URODEC1_LOCUS4626</name>
</gene>
<proteinExistence type="predicted"/>
<name>A0ABC8VLB9_9POAL</name>
<evidence type="ECO:0008006" key="6">
    <source>
        <dbReference type="Google" id="ProtNLM"/>
    </source>
</evidence>
<sequence>MAEHHLPPEPVVGRKGGVHADDLTRGRRRYYYPSYYYGGYTGGGGGRALCFALLVLLLAAGITWLVLYVVYRPSHPTLAVTSAAVLALYNATNAAGGSPTAVAASFQFTLVLCNPSARSAARYDRLTAYAAYRGQALTPPAPLPPLAQDAGDAVAVAPVLGGGGRAEAVPVSPDTAAALAADAAYGVLAIRVVVLGRVRFVSGPFHRGWHSLYARCDVLLGLRSKAGGGAAAGRSNGGAGGWPQQAALLGEPACNVDM</sequence>
<keyword evidence="3" id="KW-0812">Transmembrane</keyword>
<evidence type="ECO:0000313" key="4">
    <source>
        <dbReference type="EMBL" id="CAL4893174.1"/>
    </source>
</evidence>
<keyword evidence="3" id="KW-1133">Transmembrane helix</keyword>
<reference evidence="4" key="1">
    <citation type="submission" date="2024-10" db="EMBL/GenBank/DDBJ databases">
        <authorList>
            <person name="Ryan C."/>
        </authorList>
    </citation>
    <scope>NUCLEOTIDE SEQUENCE [LARGE SCALE GENOMIC DNA]</scope>
</reference>
<comment type="subcellular location">
    <subcellularLocation>
        <location evidence="1">Membrane</location>
    </subcellularLocation>
</comment>
<dbReference type="PANTHER" id="PTHR31415:SF9">
    <property type="entry name" value="OS05G0367900 PROTEIN"/>
    <property type="match status" value="1"/>
</dbReference>
<dbReference type="InterPro" id="IPR044839">
    <property type="entry name" value="NDR1-like"/>
</dbReference>
<dbReference type="EMBL" id="OZ075120">
    <property type="protein sequence ID" value="CAL4893174.1"/>
    <property type="molecule type" value="Genomic_DNA"/>
</dbReference>
<evidence type="ECO:0000256" key="2">
    <source>
        <dbReference type="ARBA" id="ARBA00023136"/>
    </source>
</evidence>
<accession>A0ABC8VLB9</accession>